<comment type="similarity">
    <text evidence="1">Belongs to the HEBP family.</text>
</comment>
<proteinExistence type="inferred from homology"/>
<dbReference type="Proteomes" id="UP000325577">
    <property type="component" value="Linkage Group LG20"/>
</dbReference>
<dbReference type="InterPro" id="IPR006917">
    <property type="entry name" value="SOUL_heme-bd"/>
</dbReference>
<gene>
    <name evidence="3" type="ORF">F0562_034407</name>
</gene>
<name>A0A5J5AIF2_9ASTE</name>
<reference evidence="3 4" key="1">
    <citation type="submission" date="2019-09" db="EMBL/GenBank/DDBJ databases">
        <title>A chromosome-level genome assembly of the Chinese tupelo Nyssa sinensis.</title>
        <authorList>
            <person name="Yang X."/>
            <person name="Kang M."/>
            <person name="Yang Y."/>
            <person name="Xiong H."/>
            <person name="Wang M."/>
            <person name="Zhang Z."/>
            <person name="Wang Z."/>
            <person name="Wu H."/>
            <person name="Ma T."/>
            <person name="Liu J."/>
            <person name="Xi Z."/>
        </authorList>
    </citation>
    <scope>NUCLEOTIDE SEQUENCE [LARGE SCALE GENOMIC DNA]</scope>
    <source>
        <strain evidence="3">J267</strain>
        <tissue evidence="3">Leaf</tissue>
    </source>
</reference>
<dbReference type="OrthoDB" id="6424451at2759"/>
<dbReference type="Gene3D" id="3.20.80.10">
    <property type="entry name" value="Regulatory factor, effector binding domain"/>
    <property type="match status" value="1"/>
</dbReference>
<dbReference type="PANTHER" id="PTHR11220:SF59">
    <property type="entry name" value="HEME-BINDING PROTEIN 2-LIKE"/>
    <property type="match status" value="1"/>
</dbReference>
<feature type="signal peptide" evidence="2">
    <location>
        <begin position="1"/>
        <end position="36"/>
    </location>
</feature>
<keyword evidence="2" id="KW-0732">Signal</keyword>
<dbReference type="EMBL" id="CM018044">
    <property type="protein sequence ID" value="KAA8529989.1"/>
    <property type="molecule type" value="Genomic_DNA"/>
</dbReference>
<sequence length="214" mass="23817">MEREGVGKMSSVGKGFGLVLLVMALSLFGLPQPCEGKGYEEPLNCKHLECAPYRVIHSLKDFEIRNYRNATWMSTPPINSSSYKDAVGRGFNILFAYVQGKNHEAAKIDMTAPVLVDIYPSTGPFCNSSFVVYFYVPKKYQKKPPASDEARPVKLPRHQYGAVRRFGGFMDDTNIATEALALKKSLRGTPWEAATAHKMGNQCALQCCRLQLTL</sequence>
<evidence type="ECO:0000256" key="1">
    <source>
        <dbReference type="ARBA" id="ARBA00009817"/>
    </source>
</evidence>
<accession>A0A5J5AIF2</accession>
<evidence type="ECO:0008006" key="5">
    <source>
        <dbReference type="Google" id="ProtNLM"/>
    </source>
</evidence>
<evidence type="ECO:0000313" key="4">
    <source>
        <dbReference type="Proteomes" id="UP000325577"/>
    </source>
</evidence>
<dbReference type="SUPFAM" id="SSF55136">
    <property type="entry name" value="Probable bacterial effector-binding domain"/>
    <property type="match status" value="1"/>
</dbReference>
<dbReference type="FunFam" id="3.20.80.10:FF:000002">
    <property type="entry name" value="Heme-binding protein 2"/>
    <property type="match status" value="1"/>
</dbReference>
<dbReference type="AlphaFoldDB" id="A0A5J5AIF2"/>
<dbReference type="Pfam" id="PF04832">
    <property type="entry name" value="SOUL"/>
    <property type="match status" value="1"/>
</dbReference>
<dbReference type="InterPro" id="IPR011256">
    <property type="entry name" value="Reg_factor_effector_dom_sf"/>
</dbReference>
<organism evidence="3 4">
    <name type="scientific">Nyssa sinensis</name>
    <dbReference type="NCBI Taxonomy" id="561372"/>
    <lineage>
        <taxon>Eukaryota</taxon>
        <taxon>Viridiplantae</taxon>
        <taxon>Streptophyta</taxon>
        <taxon>Embryophyta</taxon>
        <taxon>Tracheophyta</taxon>
        <taxon>Spermatophyta</taxon>
        <taxon>Magnoliopsida</taxon>
        <taxon>eudicotyledons</taxon>
        <taxon>Gunneridae</taxon>
        <taxon>Pentapetalae</taxon>
        <taxon>asterids</taxon>
        <taxon>Cornales</taxon>
        <taxon>Nyssaceae</taxon>
        <taxon>Nyssa</taxon>
    </lineage>
</organism>
<feature type="chain" id="PRO_5023937596" description="SOUL heme-binding protein" evidence="2">
    <location>
        <begin position="37"/>
        <end position="214"/>
    </location>
</feature>
<protein>
    <recommendedName>
        <fullName evidence="5">SOUL heme-binding protein</fullName>
    </recommendedName>
</protein>
<keyword evidence="4" id="KW-1185">Reference proteome</keyword>
<evidence type="ECO:0000256" key="2">
    <source>
        <dbReference type="SAM" id="SignalP"/>
    </source>
</evidence>
<dbReference type="PANTHER" id="PTHR11220">
    <property type="entry name" value="HEME-BINDING PROTEIN-RELATED"/>
    <property type="match status" value="1"/>
</dbReference>
<evidence type="ECO:0000313" key="3">
    <source>
        <dbReference type="EMBL" id="KAA8529989.1"/>
    </source>
</evidence>